<feature type="domain" description="G" evidence="1">
    <location>
        <begin position="53"/>
        <end position="149"/>
    </location>
</feature>
<organism evidence="2 3">
    <name type="scientific">Alicyclobacillus cellulosilyticus</name>
    <dbReference type="NCBI Taxonomy" id="1003997"/>
    <lineage>
        <taxon>Bacteria</taxon>
        <taxon>Bacillati</taxon>
        <taxon>Bacillota</taxon>
        <taxon>Bacilli</taxon>
        <taxon>Bacillales</taxon>
        <taxon>Alicyclobacillaceae</taxon>
        <taxon>Alicyclobacillus</taxon>
    </lineage>
</organism>
<accession>A0A917KA27</accession>
<dbReference type="Gene3D" id="3.40.50.300">
    <property type="entry name" value="P-loop containing nucleotide triphosphate hydrolases"/>
    <property type="match status" value="1"/>
</dbReference>
<dbReference type="AlphaFoldDB" id="A0A917KA27"/>
<evidence type="ECO:0000259" key="1">
    <source>
        <dbReference type="Pfam" id="PF01926"/>
    </source>
</evidence>
<dbReference type="Proteomes" id="UP000637695">
    <property type="component" value="Unassembled WGS sequence"/>
</dbReference>
<dbReference type="SUPFAM" id="SSF52540">
    <property type="entry name" value="P-loop containing nucleoside triphosphate hydrolases"/>
    <property type="match status" value="1"/>
</dbReference>
<proteinExistence type="predicted"/>
<dbReference type="GO" id="GO:0005525">
    <property type="term" value="F:GTP binding"/>
    <property type="evidence" value="ECO:0007669"/>
    <property type="project" value="InterPro"/>
</dbReference>
<dbReference type="EMBL" id="BMOY01000015">
    <property type="protein sequence ID" value="GGJ04256.1"/>
    <property type="molecule type" value="Genomic_DNA"/>
</dbReference>
<dbReference type="InterPro" id="IPR027417">
    <property type="entry name" value="P-loop_NTPase"/>
</dbReference>
<dbReference type="InterPro" id="IPR006073">
    <property type="entry name" value="GTP-bd"/>
</dbReference>
<reference evidence="2" key="2">
    <citation type="submission" date="2020-09" db="EMBL/GenBank/DDBJ databases">
        <authorList>
            <person name="Sun Q."/>
            <person name="Ohkuma M."/>
        </authorList>
    </citation>
    <scope>NUCLEOTIDE SEQUENCE</scope>
    <source>
        <strain evidence="2">JCM 18487</strain>
    </source>
</reference>
<evidence type="ECO:0000313" key="3">
    <source>
        <dbReference type="Proteomes" id="UP000637695"/>
    </source>
</evidence>
<dbReference type="CDD" id="cd00882">
    <property type="entry name" value="Ras_like_GTPase"/>
    <property type="match status" value="1"/>
</dbReference>
<dbReference type="Pfam" id="PF01926">
    <property type="entry name" value="MMR_HSR1"/>
    <property type="match status" value="1"/>
</dbReference>
<evidence type="ECO:0000313" key="2">
    <source>
        <dbReference type="EMBL" id="GGJ04256.1"/>
    </source>
</evidence>
<sequence>MNRHIVVGRTGAGKTLFCIRFARFLGLHELTWLVERTDGRKDRRRMSLLEAERWLSAPHAHTTRQLQSIQVEVPRGKSKPSFLLTDTTGLADGIHPDSSLRDAMAKTLEAMLTAQVILHVVDADALGRALAEGEHAAWSALDDQLVQLGLHRGAYLLLANKMDLPAARYGHQFLAHRYPKGKVIPISARQGTGFREVRDHVWRLA</sequence>
<protein>
    <recommendedName>
        <fullName evidence="1">G domain-containing protein</fullName>
    </recommendedName>
</protein>
<name>A0A917KA27_9BACL</name>
<dbReference type="RefSeq" id="WP_188881771.1">
    <property type="nucleotide sequence ID" value="NZ_BMOY01000015.1"/>
</dbReference>
<gene>
    <name evidence="2" type="ORF">GCM10010885_11920</name>
</gene>
<comment type="caution">
    <text evidence="2">The sequence shown here is derived from an EMBL/GenBank/DDBJ whole genome shotgun (WGS) entry which is preliminary data.</text>
</comment>
<keyword evidence="3" id="KW-1185">Reference proteome</keyword>
<reference evidence="2" key="1">
    <citation type="journal article" date="2014" name="Int. J. Syst. Evol. Microbiol.">
        <title>Complete genome sequence of Corynebacterium casei LMG S-19264T (=DSM 44701T), isolated from a smear-ripened cheese.</title>
        <authorList>
            <consortium name="US DOE Joint Genome Institute (JGI-PGF)"/>
            <person name="Walter F."/>
            <person name="Albersmeier A."/>
            <person name="Kalinowski J."/>
            <person name="Ruckert C."/>
        </authorList>
    </citation>
    <scope>NUCLEOTIDE SEQUENCE</scope>
    <source>
        <strain evidence="2">JCM 18487</strain>
    </source>
</reference>